<dbReference type="InterPro" id="IPR001173">
    <property type="entry name" value="Glyco_trans_2-like"/>
</dbReference>
<dbReference type="Pfam" id="PF13641">
    <property type="entry name" value="Glyco_tranf_2_3"/>
    <property type="match status" value="1"/>
</dbReference>
<dbReference type="CDD" id="cd00761">
    <property type="entry name" value="Glyco_tranf_GTA_type"/>
    <property type="match status" value="1"/>
</dbReference>
<dbReference type="GO" id="GO:0016757">
    <property type="term" value="F:glycosyltransferase activity"/>
    <property type="evidence" value="ECO:0007669"/>
    <property type="project" value="UniProtKB-KW"/>
</dbReference>
<evidence type="ECO:0000259" key="2">
    <source>
        <dbReference type="Pfam" id="PF00535"/>
    </source>
</evidence>
<evidence type="ECO:0000313" key="4">
    <source>
        <dbReference type="Proteomes" id="UP001380290"/>
    </source>
</evidence>
<keyword evidence="4" id="KW-1185">Reference proteome</keyword>
<reference evidence="3 4" key="1">
    <citation type="submission" date="2024-02" db="EMBL/GenBank/DDBJ databases">
        <title>Identification of pathogenicity and growth-promoting function of Pseudomonas putida variant.</title>
        <authorList>
            <person name="Sun J."/>
        </authorList>
    </citation>
    <scope>NUCLEOTIDE SEQUENCE [LARGE SCALE GENOMIC DNA]</scope>
    <source>
        <strain evidence="3 4">A03</strain>
    </source>
</reference>
<dbReference type="InterPro" id="IPR050834">
    <property type="entry name" value="Glycosyltransf_2"/>
</dbReference>
<dbReference type="PANTHER" id="PTHR43685:SF2">
    <property type="entry name" value="GLYCOSYLTRANSFERASE 2-LIKE DOMAIN-CONTAINING PROTEIN"/>
    <property type="match status" value="1"/>
</dbReference>
<comment type="caution">
    <text evidence="3">The sequence shown here is derived from an EMBL/GenBank/DDBJ whole genome shotgun (WGS) entry which is preliminary data.</text>
</comment>
<dbReference type="PANTHER" id="PTHR43685">
    <property type="entry name" value="GLYCOSYLTRANSFERASE"/>
    <property type="match status" value="1"/>
</dbReference>
<evidence type="ECO:0000313" key="3">
    <source>
        <dbReference type="EMBL" id="MEJ5865345.1"/>
    </source>
</evidence>
<dbReference type="Pfam" id="PF00535">
    <property type="entry name" value="Glycos_transf_2"/>
    <property type="match status" value="1"/>
</dbReference>
<keyword evidence="1" id="KW-1003">Cell membrane</keyword>
<sequence length="1191" mass="131825">MNEQPLVSIVIPAFNARYFAQTLDTALNQTYANLEVLVGDDSEDDAIEAIVREAQARLPGRLHYQRNAQRLGFGSNVLALLERAEGELVKVLCDDDRLLARCVEFQVPLLSDPEIKLVLAQRVFCDADDFTLPMRMENIVYANVDSVFKGIDLLSILAGNSVNFLGNFSSALLRRQEALDLLKVLLGDGQPFAALLDLALFVCLLRHGNAGVLRNAVVVERLHPERLSQQDTLKASARREWGLLKQMLDARGGENPPAAGWVRFVELEHADEVPREWKELCLLRTLSTWRTRLNGRVGSHCDSYAAFYRQWLGDRRFSEAQQRINAITVAAWPVRPRIAVVVKDQSAGEGIQATLASIARQSYPAAATVVVSAQPDATAIGVTWLAPGTCAVQQLNDIAAGLHAADWVYLLEAGDELSESALLLMAERIALQPGLGCIYSDEGSLRDGEPCEPVFKPDFNLDLYRAYPYLGRTLAFGREAMLALGGLDARYSALAGHDLVWRMVESVGPQAIEHIAEIQVQSSFDYASWLSSAQVAGESEPVVAAHLERLGIAHSIRHDDMPLLNRIDYLHGQAPRVSILLCVDARQAGLQAGVASVLENTRYPNYELVIVHDDCVDPGNREWLAQMAGLSSMLRVVPVAGRCSTAQLLNQAARASQGELLLALGCGYRVRQTNWLDELVNHALRPEVAAVGGKLFDSLGRIANAGMVLGVGRGAQAAFAGETGAARGYLQRLQVAQNWSALSRDCMLMRREVFDSLQGFDEQQHQEGLEEIDLCLRAGQQGYLMVWTPYAQLQQMALDAPADALAAKGGELREQESMAFCDRWLSRIIRDPAYNPSLSLVAADFSLSPTLLGAWNPMLSRAVPSVLGLPINESAIGHYRVTEPMRQLQNAGRITGHFSYDSPNTAQLARMNPDVVILQLRHNRESVQDIERVARYSNARRVFEIDDYVLSAPKKNTHARNKPADIEEHLRKGIGLCDRLVVTTQALANALDGMNRDIRVVPNMLAPQLWLDLPRSLRGVSRKPRVGWGGGTSHSGDLEIIADVVRELAGEVEWVFFGMCPEALKPYIHEYHPGVSLQAYPAKLASLNLDLALAPLEFHIFNDCKSNLRLLEYGACGYPTICTDTEAYRGYLPCTRVYSNSSEEWLQAIRSHLSDPAASYRMGDELREAVMRDFVLREDNLRHWEWGWLAD</sequence>
<dbReference type="SUPFAM" id="SSF53756">
    <property type="entry name" value="UDP-Glycosyltransferase/glycogen phosphorylase"/>
    <property type="match status" value="1"/>
</dbReference>
<name>A0ABU8QXD2_9PSED</name>
<dbReference type="Proteomes" id="UP001380290">
    <property type="component" value="Unassembled WGS sequence"/>
</dbReference>
<organism evidence="3 4">
    <name type="scientific">Pseudomonas farsensis</name>
    <dbReference type="NCBI Taxonomy" id="2745492"/>
    <lineage>
        <taxon>Bacteria</taxon>
        <taxon>Pseudomonadati</taxon>
        <taxon>Pseudomonadota</taxon>
        <taxon>Gammaproteobacteria</taxon>
        <taxon>Pseudomonadales</taxon>
        <taxon>Pseudomonadaceae</taxon>
        <taxon>Pseudomonas</taxon>
    </lineage>
</organism>
<accession>A0ABU8QXD2</accession>
<dbReference type="Gene3D" id="3.90.550.10">
    <property type="entry name" value="Spore Coat Polysaccharide Biosynthesis Protein SpsA, Chain A"/>
    <property type="match status" value="3"/>
</dbReference>
<keyword evidence="1" id="KW-0997">Cell inner membrane</keyword>
<dbReference type="Gene3D" id="3.40.50.2000">
    <property type="entry name" value="Glycogen Phosphorylase B"/>
    <property type="match status" value="1"/>
</dbReference>
<evidence type="ECO:0000256" key="1">
    <source>
        <dbReference type="ARBA" id="ARBA00022519"/>
    </source>
</evidence>
<dbReference type="EC" id="2.4.-.-" evidence="3"/>
<proteinExistence type="predicted"/>
<gene>
    <name evidence="3" type="ORF">V7S98_19210</name>
</gene>
<dbReference type="EMBL" id="JBBHLC010000074">
    <property type="protein sequence ID" value="MEJ5865345.1"/>
    <property type="molecule type" value="Genomic_DNA"/>
</dbReference>
<keyword evidence="3" id="KW-0328">Glycosyltransferase</keyword>
<feature type="domain" description="Glycosyltransferase 2-like" evidence="2">
    <location>
        <begin position="8"/>
        <end position="137"/>
    </location>
</feature>
<dbReference type="RefSeq" id="WP_339600243.1">
    <property type="nucleotide sequence ID" value="NZ_JBBHLC010000074.1"/>
</dbReference>
<dbReference type="InterPro" id="IPR029044">
    <property type="entry name" value="Nucleotide-diphossugar_trans"/>
</dbReference>
<dbReference type="SUPFAM" id="SSF53448">
    <property type="entry name" value="Nucleotide-diphospho-sugar transferases"/>
    <property type="match status" value="3"/>
</dbReference>
<keyword evidence="1" id="KW-0472">Membrane</keyword>
<keyword evidence="3" id="KW-0808">Transferase</keyword>
<protein>
    <submittedName>
        <fullName evidence="3">Glycosyltransferase</fullName>
        <ecNumber evidence="3">2.4.-.-</ecNumber>
    </submittedName>
</protein>